<name>A0ACB9B9Z6_ARCLA</name>
<organism evidence="1 2">
    <name type="scientific">Arctium lappa</name>
    <name type="common">Greater burdock</name>
    <name type="synonym">Lappa major</name>
    <dbReference type="NCBI Taxonomy" id="4217"/>
    <lineage>
        <taxon>Eukaryota</taxon>
        <taxon>Viridiplantae</taxon>
        <taxon>Streptophyta</taxon>
        <taxon>Embryophyta</taxon>
        <taxon>Tracheophyta</taxon>
        <taxon>Spermatophyta</taxon>
        <taxon>Magnoliopsida</taxon>
        <taxon>eudicotyledons</taxon>
        <taxon>Gunneridae</taxon>
        <taxon>Pentapetalae</taxon>
        <taxon>asterids</taxon>
        <taxon>campanulids</taxon>
        <taxon>Asterales</taxon>
        <taxon>Asteraceae</taxon>
        <taxon>Carduoideae</taxon>
        <taxon>Cardueae</taxon>
        <taxon>Arctiinae</taxon>
        <taxon>Arctium</taxon>
    </lineage>
</organism>
<accession>A0ACB9B9Z6</accession>
<keyword evidence="2" id="KW-1185">Reference proteome</keyword>
<gene>
    <name evidence="1" type="ORF">L6452_20198</name>
</gene>
<proteinExistence type="predicted"/>
<evidence type="ECO:0000313" key="2">
    <source>
        <dbReference type="Proteomes" id="UP001055879"/>
    </source>
</evidence>
<reference evidence="2" key="1">
    <citation type="journal article" date="2022" name="Mol. Ecol. Resour.">
        <title>The genomes of chicory, endive, great burdock and yacon provide insights into Asteraceae palaeo-polyploidization history and plant inulin production.</title>
        <authorList>
            <person name="Fan W."/>
            <person name="Wang S."/>
            <person name="Wang H."/>
            <person name="Wang A."/>
            <person name="Jiang F."/>
            <person name="Liu H."/>
            <person name="Zhao H."/>
            <person name="Xu D."/>
            <person name="Zhang Y."/>
        </authorList>
    </citation>
    <scope>NUCLEOTIDE SEQUENCE [LARGE SCALE GENOMIC DNA]</scope>
    <source>
        <strain evidence="2">cv. Niubang</strain>
    </source>
</reference>
<protein>
    <submittedName>
        <fullName evidence="1">Uncharacterized protein</fullName>
    </submittedName>
</protein>
<evidence type="ECO:0000313" key="1">
    <source>
        <dbReference type="EMBL" id="KAI3719302.1"/>
    </source>
</evidence>
<dbReference type="Proteomes" id="UP001055879">
    <property type="component" value="Linkage Group LG06"/>
</dbReference>
<sequence>MSTQVDSNFPILEFIRNHLFDDLLQTFPDNYQNPISCSNFNADVQRVLEKSHESFKNMEEESSFFAALSSSNSSDAYIPTSSLIYPDIMDDQVEELLKLNDFDIQNILDDPVPISSHSQHSSPQVFPNTNIEFADIPSTFEEIQPEVSPATVTSLASSSYSTERAVNKPLNWDFATGNVVVIGDRVVCGEMDNQLAPPTVKEVTSDGVDIQTQRPPSLPGMKYRGVRQRPWGKFTAEMRNPEKKGSRLWLGTYQTPEEAAMAYDRAAFKHRGSQALLNFPHLIGKHKEIAKKLVKKKRSSTTLESSSSSSSSESSKKKSSKRRINSGN</sequence>
<reference evidence="1 2" key="2">
    <citation type="journal article" date="2022" name="Mol. Ecol. Resour.">
        <title>The genomes of chicory, endive, great burdock and yacon provide insights into Asteraceae paleo-polyploidization history and plant inulin production.</title>
        <authorList>
            <person name="Fan W."/>
            <person name="Wang S."/>
            <person name="Wang H."/>
            <person name="Wang A."/>
            <person name="Jiang F."/>
            <person name="Liu H."/>
            <person name="Zhao H."/>
            <person name="Xu D."/>
            <person name="Zhang Y."/>
        </authorList>
    </citation>
    <scope>NUCLEOTIDE SEQUENCE [LARGE SCALE GENOMIC DNA]</scope>
    <source>
        <strain evidence="2">cv. Niubang</strain>
    </source>
</reference>
<comment type="caution">
    <text evidence="1">The sequence shown here is derived from an EMBL/GenBank/DDBJ whole genome shotgun (WGS) entry which is preliminary data.</text>
</comment>
<dbReference type="EMBL" id="CM042052">
    <property type="protein sequence ID" value="KAI3719302.1"/>
    <property type="molecule type" value="Genomic_DNA"/>
</dbReference>